<dbReference type="OrthoDB" id="314499at2157"/>
<dbReference type="EMBL" id="HF582854">
    <property type="protein sequence ID" value="CCQ35287.1"/>
    <property type="molecule type" value="Genomic_DNA"/>
</dbReference>
<dbReference type="HOGENOM" id="CLU_2968545_0_0_2"/>
<name>M1XN08_NATM8</name>
<proteinExistence type="predicted"/>
<dbReference type="GeneID" id="43676814"/>
<dbReference type="AlphaFoldDB" id="M1XN08"/>
<evidence type="ECO:0000313" key="1">
    <source>
        <dbReference type="EMBL" id="CCQ35287.1"/>
    </source>
</evidence>
<reference evidence="1 2" key="1">
    <citation type="journal article" date="2013" name="Genome Announc.">
        <title>Genome of the haloarchaeon Natronomonas moolapensis, a neutrophilic member of a previously haloalkaliphilic genus.</title>
        <authorList>
            <person name="Dyall-Smith M.L."/>
            <person name="Pfeiffer F."/>
            <person name="Oberwinkler T."/>
            <person name="Klee K."/>
            <person name="Rampp M."/>
            <person name="Palm P."/>
            <person name="Gross K."/>
            <person name="Schuster S.C."/>
            <person name="Oesterhelt D."/>
        </authorList>
    </citation>
    <scope>NUCLEOTIDE SEQUENCE [LARGE SCALE GENOMIC DNA]</scope>
    <source>
        <strain evidence="2">DSM 18674 / JCM 14361 / 8.8.11</strain>
    </source>
</reference>
<dbReference type="Proteomes" id="UP000011867">
    <property type="component" value="Chromosome"/>
</dbReference>
<protein>
    <submittedName>
        <fullName evidence="1">Small CPxCG-related zinc finger protein</fullName>
    </submittedName>
</protein>
<dbReference type="STRING" id="268739.Nmlp_1076"/>
<gene>
    <name evidence="1" type="ordered locus">Nmlp_1076</name>
</gene>
<dbReference type="RefSeq" id="WP_015408137.1">
    <property type="nucleotide sequence ID" value="NC_020388.1"/>
</dbReference>
<sequence length="58" mass="6381">MAEDAFYCETCNEDVTHDDIETVTDVPEVDLDQFLFVEGSAEVYKCGVCGEVLGFNPA</sequence>
<organism evidence="1 2">
    <name type="scientific">Natronomonas moolapensis (strain DSM 18674 / CECT 7526 / JCM 14361 / 8.8.11)</name>
    <dbReference type="NCBI Taxonomy" id="268739"/>
    <lineage>
        <taxon>Archaea</taxon>
        <taxon>Methanobacteriati</taxon>
        <taxon>Methanobacteriota</taxon>
        <taxon>Stenosarchaea group</taxon>
        <taxon>Halobacteria</taxon>
        <taxon>Halobacteriales</taxon>
        <taxon>Natronomonadaceae</taxon>
        <taxon>Natronomonas</taxon>
    </lineage>
</organism>
<dbReference type="KEGG" id="nmo:Nmlp_1076"/>
<accession>M1XN08</accession>
<keyword evidence="2" id="KW-1185">Reference proteome</keyword>
<evidence type="ECO:0000313" key="2">
    <source>
        <dbReference type="Proteomes" id="UP000011867"/>
    </source>
</evidence>